<dbReference type="Gene3D" id="3.30.497.10">
    <property type="entry name" value="Antithrombin, subunit I, domain 2"/>
    <property type="match status" value="1"/>
</dbReference>
<sequence>MARRAPLHPDHLSFALALDARLRGTSRVWSPFSVGEALGTVATGARGRTRSELEALLGKGLTAHLDALVEALEPGAAGTPELESATSLWVREELRVDPAFAERLAGRRSSSVRTADFSGDPEGVRKAANTEVADLTRGLIPELLQPGDVQASTQAMLLNALWTRVVWAEPFDPGKTAPAPFHAPRGAFDTAMMHRSADMPFARSDGWAMATLAGGEELFLDLLLPPEDADDADQAPLPPIRILERLYGTAKDARVRLALPRFEITGRALLSSPLSAAGAPTVFTPDSDLSGIVDRRLLIDEVVHQARLRVDEKGAEGAAATAVVMRVASLAPPPRPEEFTADRPFSFVLRRRGAALFMGGITSPEDPGPAEG</sequence>
<reference evidence="3" key="1">
    <citation type="submission" date="2023-01" db="EMBL/GenBank/DDBJ databases">
        <title>Draft genome sequence of Nocardiopsis sp. LSu2-4 isolated from halophytes.</title>
        <authorList>
            <person name="Duangmal K."/>
            <person name="Chantavorakit T."/>
        </authorList>
    </citation>
    <scope>NUCLEOTIDE SEQUENCE</scope>
    <source>
        <strain evidence="3">LSu2-4</strain>
    </source>
</reference>
<name>A0ABT4TRX4_9ACTN</name>
<dbReference type="InterPro" id="IPR042185">
    <property type="entry name" value="Serpin_sf_2"/>
</dbReference>
<dbReference type="SMART" id="SM00093">
    <property type="entry name" value="SERPIN"/>
    <property type="match status" value="1"/>
</dbReference>
<protein>
    <submittedName>
        <fullName evidence="3">Serpin family protein</fullName>
    </submittedName>
</protein>
<dbReference type="InterPro" id="IPR042178">
    <property type="entry name" value="Serpin_sf_1"/>
</dbReference>
<dbReference type="PANTHER" id="PTHR11461">
    <property type="entry name" value="SERINE PROTEASE INHIBITOR, SERPIN"/>
    <property type="match status" value="1"/>
</dbReference>
<dbReference type="RefSeq" id="WP_270679740.1">
    <property type="nucleotide sequence ID" value="NZ_JAQFWP010000047.1"/>
</dbReference>
<dbReference type="PANTHER" id="PTHR11461:SF211">
    <property type="entry name" value="GH10112P-RELATED"/>
    <property type="match status" value="1"/>
</dbReference>
<evidence type="ECO:0000256" key="1">
    <source>
        <dbReference type="RuleBase" id="RU000411"/>
    </source>
</evidence>
<organism evidence="3 4">
    <name type="scientific">Nocardiopsis suaedae</name>
    <dbReference type="NCBI Taxonomy" id="3018444"/>
    <lineage>
        <taxon>Bacteria</taxon>
        <taxon>Bacillati</taxon>
        <taxon>Actinomycetota</taxon>
        <taxon>Actinomycetes</taxon>
        <taxon>Streptosporangiales</taxon>
        <taxon>Nocardiopsidaceae</taxon>
        <taxon>Nocardiopsis</taxon>
    </lineage>
</organism>
<dbReference type="EMBL" id="JAQFWP010000047">
    <property type="protein sequence ID" value="MDA2807110.1"/>
    <property type="molecule type" value="Genomic_DNA"/>
</dbReference>
<dbReference type="Pfam" id="PF00079">
    <property type="entry name" value="Serpin"/>
    <property type="match status" value="1"/>
</dbReference>
<feature type="domain" description="Serpin" evidence="2">
    <location>
        <begin position="20"/>
        <end position="364"/>
    </location>
</feature>
<dbReference type="InterPro" id="IPR023796">
    <property type="entry name" value="Serpin_dom"/>
</dbReference>
<evidence type="ECO:0000313" key="3">
    <source>
        <dbReference type="EMBL" id="MDA2807110.1"/>
    </source>
</evidence>
<dbReference type="CDD" id="cd19590">
    <property type="entry name" value="serpin_thermopin-like"/>
    <property type="match status" value="1"/>
</dbReference>
<comment type="caution">
    <text evidence="3">The sequence shown here is derived from an EMBL/GenBank/DDBJ whole genome shotgun (WGS) entry which is preliminary data.</text>
</comment>
<dbReference type="InterPro" id="IPR036186">
    <property type="entry name" value="Serpin_sf"/>
</dbReference>
<accession>A0ABT4TRX4</accession>
<dbReference type="InterPro" id="IPR000215">
    <property type="entry name" value="Serpin_fam"/>
</dbReference>
<gene>
    <name evidence="3" type="ORF">O4U47_21575</name>
</gene>
<comment type="similarity">
    <text evidence="1">Belongs to the serpin family.</text>
</comment>
<dbReference type="SUPFAM" id="SSF56574">
    <property type="entry name" value="Serpins"/>
    <property type="match status" value="1"/>
</dbReference>
<evidence type="ECO:0000259" key="2">
    <source>
        <dbReference type="SMART" id="SM00093"/>
    </source>
</evidence>
<keyword evidence="4" id="KW-1185">Reference proteome</keyword>
<dbReference type="Proteomes" id="UP001165685">
    <property type="component" value="Unassembled WGS sequence"/>
</dbReference>
<dbReference type="Gene3D" id="2.30.39.10">
    <property type="entry name" value="Alpha-1-antitrypsin, domain 1"/>
    <property type="match status" value="1"/>
</dbReference>
<proteinExistence type="inferred from homology"/>
<evidence type="ECO:0000313" key="4">
    <source>
        <dbReference type="Proteomes" id="UP001165685"/>
    </source>
</evidence>